<reference evidence="2" key="1">
    <citation type="submission" date="2013-01" db="EMBL/GenBank/DDBJ databases">
        <title>Draft Genome Sequence of a Mulberry Tree, Morus notabilis C.K. Schneid.</title>
        <authorList>
            <person name="He N."/>
            <person name="Zhao S."/>
        </authorList>
    </citation>
    <scope>NUCLEOTIDE SEQUENCE</scope>
</reference>
<name>W9R2N1_9ROSA</name>
<dbReference type="AlphaFoldDB" id="W9R2N1"/>
<proteinExistence type="predicted"/>
<accession>W9R2N1</accession>
<dbReference type="Proteomes" id="UP000030645">
    <property type="component" value="Unassembled WGS sequence"/>
</dbReference>
<evidence type="ECO:0000313" key="2">
    <source>
        <dbReference type="Proteomes" id="UP000030645"/>
    </source>
</evidence>
<keyword evidence="2" id="KW-1185">Reference proteome</keyword>
<organism evidence="1 2">
    <name type="scientific">Morus notabilis</name>
    <dbReference type="NCBI Taxonomy" id="981085"/>
    <lineage>
        <taxon>Eukaryota</taxon>
        <taxon>Viridiplantae</taxon>
        <taxon>Streptophyta</taxon>
        <taxon>Embryophyta</taxon>
        <taxon>Tracheophyta</taxon>
        <taxon>Spermatophyta</taxon>
        <taxon>Magnoliopsida</taxon>
        <taxon>eudicotyledons</taxon>
        <taxon>Gunneridae</taxon>
        <taxon>Pentapetalae</taxon>
        <taxon>rosids</taxon>
        <taxon>fabids</taxon>
        <taxon>Rosales</taxon>
        <taxon>Moraceae</taxon>
        <taxon>Moreae</taxon>
        <taxon>Morus</taxon>
    </lineage>
</organism>
<gene>
    <name evidence="1" type="ORF">L484_002302</name>
</gene>
<sequence>MPTTALPSPPLCGQPIPFPRLCNPSPMPSSTCEQVDQRQDQGIFQSTLVYGIPFVEATEQRTTRRRIDLSGWP</sequence>
<dbReference type="EMBL" id="KE344073">
    <property type="protein sequence ID" value="EXB52817.1"/>
    <property type="molecule type" value="Genomic_DNA"/>
</dbReference>
<protein>
    <submittedName>
        <fullName evidence="1">Uncharacterized protein</fullName>
    </submittedName>
</protein>
<evidence type="ECO:0000313" key="1">
    <source>
        <dbReference type="EMBL" id="EXB52817.1"/>
    </source>
</evidence>